<comment type="caution">
    <text evidence="2">The sequence shown here is derived from an EMBL/GenBank/DDBJ whole genome shotgun (WGS) entry which is preliminary data.</text>
</comment>
<evidence type="ECO:0008006" key="4">
    <source>
        <dbReference type="Google" id="ProtNLM"/>
    </source>
</evidence>
<keyword evidence="3" id="KW-1185">Reference proteome</keyword>
<keyword evidence="1" id="KW-0472">Membrane</keyword>
<protein>
    <recommendedName>
        <fullName evidence="4">DUF5668 domain-containing protein</fullName>
    </recommendedName>
</protein>
<dbReference type="EMBL" id="LNNH01000007">
    <property type="protein sequence ID" value="KWW22225.1"/>
    <property type="molecule type" value="Genomic_DNA"/>
</dbReference>
<reference evidence="2 3" key="1">
    <citation type="submission" date="2015-11" db="EMBL/GenBank/DDBJ databases">
        <title>Genome Sequence of Bacillus simplex strain VanAntwerpen2.</title>
        <authorList>
            <person name="Couger M.B."/>
        </authorList>
    </citation>
    <scope>NUCLEOTIDE SEQUENCE [LARGE SCALE GENOMIC DNA]</scope>
    <source>
        <strain evidence="2 3">VanAntwerpen02</strain>
    </source>
</reference>
<organism evidence="2 3">
    <name type="scientific">Peribacillus simplex</name>
    <dbReference type="NCBI Taxonomy" id="1478"/>
    <lineage>
        <taxon>Bacteria</taxon>
        <taxon>Bacillati</taxon>
        <taxon>Bacillota</taxon>
        <taxon>Bacilli</taxon>
        <taxon>Bacillales</taxon>
        <taxon>Bacillaceae</taxon>
        <taxon>Peribacillus</taxon>
    </lineage>
</organism>
<gene>
    <name evidence="2" type="ORF">AS888_13200</name>
</gene>
<feature type="transmembrane region" description="Helical" evidence="1">
    <location>
        <begin position="12"/>
        <end position="30"/>
    </location>
</feature>
<dbReference type="AlphaFoldDB" id="A0A109N2D4"/>
<name>A0A109N2D4_9BACI</name>
<keyword evidence="1" id="KW-1133">Transmembrane helix</keyword>
<keyword evidence="1" id="KW-0812">Transmembrane</keyword>
<evidence type="ECO:0000313" key="2">
    <source>
        <dbReference type="EMBL" id="KWW22225.1"/>
    </source>
</evidence>
<dbReference type="RefSeq" id="WP_061140535.1">
    <property type="nucleotide sequence ID" value="NZ_LNNH01000007.1"/>
</dbReference>
<dbReference type="Proteomes" id="UP000064189">
    <property type="component" value="Unassembled WGS sequence"/>
</dbReference>
<sequence length="309" mass="33972">MRTWRVGTISMGAALAGLGVVLLVSQFLHLDLTTIFLSWWPLVFIILGAEILFFVFFSRKESSFVKYDILSILFVGLLGMLGIVCILLTSSGLMDQVRAAVKSEEKTVHLPGFNEKAGKGIQRVVLDSGSYPLTVESGTEESVSIFGTYDELGMETSGPLLKRVEDYLLVQRNGDTLYISFKDLPIQNRLLDTGSMDLEATLVIPAELALEIEGQSADLVLKPRQLLNDWNVKGSGNLSVFLQDNSDIKIEARGADELEGPKDGWKVNEGKPEQISENDPAKKNGIFKYGKGNHSLTVTDTIHVTVHNP</sequence>
<feature type="transmembrane region" description="Helical" evidence="1">
    <location>
        <begin position="69"/>
        <end position="89"/>
    </location>
</feature>
<evidence type="ECO:0000256" key="1">
    <source>
        <dbReference type="SAM" id="Phobius"/>
    </source>
</evidence>
<proteinExistence type="predicted"/>
<accession>A0A109N2D4</accession>
<evidence type="ECO:0000313" key="3">
    <source>
        <dbReference type="Proteomes" id="UP000064189"/>
    </source>
</evidence>
<feature type="transmembrane region" description="Helical" evidence="1">
    <location>
        <begin position="36"/>
        <end position="57"/>
    </location>
</feature>